<protein>
    <submittedName>
        <fullName evidence="2">MvdC/MvdD family ATP grasp protein</fullName>
    </submittedName>
</protein>
<evidence type="ECO:0000313" key="3">
    <source>
        <dbReference type="Proteomes" id="UP001597063"/>
    </source>
</evidence>
<dbReference type="InterPro" id="IPR048936">
    <property type="entry name" value="MvdD-like_ATPgrasp"/>
</dbReference>
<organism evidence="2 3">
    <name type="scientific">Actinomadura fibrosa</name>
    <dbReference type="NCBI Taxonomy" id="111802"/>
    <lineage>
        <taxon>Bacteria</taxon>
        <taxon>Bacillati</taxon>
        <taxon>Actinomycetota</taxon>
        <taxon>Actinomycetes</taxon>
        <taxon>Streptosporangiales</taxon>
        <taxon>Thermomonosporaceae</taxon>
        <taxon>Actinomadura</taxon>
    </lineage>
</organism>
<reference evidence="3" key="1">
    <citation type="journal article" date="2019" name="Int. J. Syst. Evol. Microbiol.">
        <title>The Global Catalogue of Microorganisms (GCM) 10K type strain sequencing project: providing services to taxonomists for standard genome sequencing and annotation.</title>
        <authorList>
            <consortium name="The Broad Institute Genomics Platform"/>
            <consortium name="The Broad Institute Genome Sequencing Center for Infectious Disease"/>
            <person name="Wu L."/>
            <person name="Ma J."/>
        </authorList>
    </citation>
    <scope>NUCLEOTIDE SEQUENCE [LARGE SCALE GENOMIC DNA]</scope>
    <source>
        <strain evidence="3">JCM 9371</strain>
    </source>
</reference>
<feature type="domain" description="MvdD-like pre-ATP grasp" evidence="1">
    <location>
        <begin position="5"/>
        <end position="118"/>
    </location>
</feature>
<accession>A0ABW2XI15</accession>
<sequence>MNRGTVLILTDTTDHTVDLIVHELQQREATVVRLDPGAGPIRIDARLDGDRWRGHVGDEHRAARLEEVTSVLWRWPGLPTGHPAITDPAARAWAAREDLLALRGILRTLPARWISHPAAIATAGDKAGQLVTARRCGLEVPDTLITTSGAPVPA</sequence>
<dbReference type="EMBL" id="JBHTGP010000006">
    <property type="protein sequence ID" value="MFD0685495.1"/>
    <property type="molecule type" value="Genomic_DNA"/>
</dbReference>
<gene>
    <name evidence="2" type="ORF">ACFQZM_13370</name>
</gene>
<evidence type="ECO:0000313" key="2">
    <source>
        <dbReference type="EMBL" id="MFD0685495.1"/>
    </source>
</evidence>
<evidence type="ECO:0000259" key="1">
    <source>
        <dbReference type="Pfam" id="PF21068"/>
    </source>
</evidence>
<keyword evidence="3" id="KW-1185">Reference proteome</keyword>
<dbReference type="Proteomes" id="UP001597063">
    <property type="component" value="Unassembled WGS sequence"/>
</dbReference>
<proteinExistence type="predicted"/>
<dbReference type="RefSeq" id="WP_131755548.1">
    <property type="nucleotide sequence ID" value="NZ_CAACUY010000006.1"/>
</dbReference>
<comment type="caution">
    <text evidence="2">The sequence shown here is derived from an EMBL/GenBank/DDBJ whole genome shotgun (WGS) entry which is preliminary data.</text>
</comment>
<dbReference type="Pfam" id="PF21068">
    <property type="entry name" value="ATPgraspMvdD"/>
    <property type="match status" value="1"/>
</dbReference>
<name>A0ABW2XI15_9ACTN</name>